<dbReference type="SUPFAM" id="SSF57850">
    <property type="entry name" value="RING/U-box"/>
    <property type="match status" value="1"/>
</dbReference>
<accession>C3XUI5</accession>
<protein>
    <recommendedName>
        <fullName evidence="6">RING-type domain-containing protein</fullName>
    </recommendedName>
</protein>
<dbReference type="InterPro" id="IPR001841">
    <property type="entry name" value="Znf_RING"/>
</dbReference>
<dbReference type="InterPro" id="IPR047153">
    <property type="entry name" value="TRIM45/56/19-like"/>
</dbReference>
<dbReference type="InterPro" id="IPR000315">
    <property type="entry name" value="Znf_B-box"/>
</dbReference>
<dbReference type="InParanoid" id="C3XUI5"/>
<dbReference type="Gene3D" id="3.30.160.60">
    <property type="entry name" value="Classic Zinc Finger"/>
    <property type="match status" value="1"/>
</dbReference>
<evidence type="ECO:0000256" key="2">
    <source>
        <dbReference type="ARBA" id="ARBA00022771"/>
    </source>
</evidence>
<dbReference type="AlphaFoldDB" id="C3XUI5"/>
<reference evidence="7" key="1">
    <citation type="journal article" date="2008" name="Nature">
        <title>The amphioxus genome and the evolution of the chordate karyotype.</title>
        <authorList>
            <consortium name="US DOE Joint Genome Institute (JGI-PGF)"/>
            <person name="Putnam N.H."/>
            <person name="Butts T."/>
            <person name="Ferrier D.E.K."/>
            <person name="Furlong R.F."/>
            <person name="Hellsten U."/>
            <person name="Kawashima T."/>
            <person name="Robinson-Rechavi M."/>
            <person name="Shoguchi E."/>
            <person name="Terry A."/>
            <person name="Yu J.-K."/>
            <person name="Benito-Gutierrez E.L."/>
            <person name="Dubchak I."/>
            <person name="Garcia-Fernandez J."/>
            <person name="Gibson-Brown J.J."/>
            <person name="Grigoriev I.V."/>
            <person name="Horton A.C."/>
            <person name="de Jong P.J."/>
            <person name="Jurka J."/>
            <person name="Kapitonov V.V."/>
            <person name="Kohara Y."/>
            <person name="Kuroki Y."/>
            <person name="Lindquist E."/>
            <person name="Lucas S."/>
            <person name="Osoegawa K."/>
            <person name="Pennacchio L.A."/>
            <person name="Salamov A.A."/>
            <person name="Satou Y."/>
            <person name="Sauka-Spengler T."/>
            <person name="Schmutz J."/>
            <person name="Shin-I T."/>
            <person name="Toyoda A."/>
            <person name="Bronner-Fraser M."/>
            <person name="Fujiyama A."/>
            <person name="Holland L.Z."/>
            <person name="Holland P.W.H."/>
            <person name="Satoh N."/>
            <person name="Rokhsar D.S."/>
        </authorList>
    </citation>
    <scope>NUCLEOTIDE SEQUENCE [LARGE SCALE GENOMIC DNA]</scope>
    <source>
        <strain evidence="7">S238N-H82</strain>
        <tissue evidence="7">Testes</tissue>
    </source>
</reference>
<evidence type="ECO:0000256" key="5">
    <source>
        <dbReference type="SAM" id="Coils"/>
    </source>
</evidence>
<dbReference type="SUPFAM" id="SSF57845">
    <property type="entry name" value="B-box zinc-binding domain"/>
    <property type="match status" value="1"/>
</dbReference>
<feature type="domain" description="RING-type" evidence="6">
    <location>
        <begin position="60"/>
        <end position="100"/>
    </location>
</feature>
<organism>
    <name type="scientific">Branchiostoma floridae</name>
    <name type="common">Florida lancelet</name>
    <name type="synonym">Amphioxus</name>
    <dbReference type="NCBI Taxonomy" id="7739"/>
    <lineage>
        <taxon>Eukaryota</taxon>
        <taxon>Metazoa</taxon>
        <taxon>Chordata</taxon>
        <taxon>Cephalochordata</taxon>
        <taxon>Leptocardii</taxon>
        <taxon>Amphioxiformes</taxon>
        <taxon>Branchiostomatidae</taxon>
        <taxon>Branchiostoma</taxon>
    </lineage>
</organism>
<keyword evidence="2 4" id="KW-0863">Zinc-finger</keyword>
<keyword evidence="1" id="KW-0479">Metal-binding</keyword>
<dbReference type="SMART" id="SM00336">
    <property type="entry name" value="BBOX"/>
    <property type="match status" value="1"/>
</dbReference>
<dbReference type="Pfam" id="PF13445">
    <property type="entry name" value="zf-RING_UBOX"/>
    <property type="match status" value="1"/>
</dbReference>
<evidence type="ECO:0000313" key="7">
    <source>
        <dbReference type="EMBL" id="EEN68559.1"/>
    </source>
</evidence>
<dbReference type="GO" id="GO:0008270">
    <property type="term" value="F:zinc ion binding"/>
    <property type="evidence" value="ECO:0007669"/>
    <property type="project" value="UniProtKB-KW"/>
</dbReference>
<keyword evidence="3" id="KW-0862">Zinc</keyword>
<dbReference type="EMBL" id="GG666464">
    <property type="protein sequence ID" value="EEN68559.1"/>
    <property type="molecule type" value="Genomic_DNA"/>
</dbReference>
<dbReference type="Gene3D" id="3.30.40.10">
    <property type="entry name" value="Zinc/RING finger domain, C3HC4 (zinc finger)"/>
    <property type="match status" value="1"/>
</dbReference>
<evidence type="ECO:0000256" key="3">
    <source>
        <dbReference type="ARBA" id="ARBA00022833"/>
    </source>
</evidence>
<dbReference type="PROSITE" id="PS50089">
    <property type="entry name" value="ZF_RING_2"/>
    <property type="match status" value="1"/>
</dbReference>
<dbReference type="Pfam" id="PF00643">
    <property type="entry name" value="zf-B_box"/>
    <property type="match status" value="1"/>
</dbReference>
<dbReference type="PANTHER" id="PTHR25462:SF229">
    <property type="entry name" value="TRANSCRIPTION INTERMEDIARY FACTOR 1-BETA"/>
    <property type="match status" value="1"/>
</dbReference>
<proteinExistence type="predicted"/>
<name>C3XUI5_BRAFL</name>
<keyword evidence="5" id="KW-0175">Coiled coil</keyword>
<dbReference type="PROSITE" id="PS00518">
    <property type="entry name" value="ZF_RING_1"/>
    <property type="match status" value="1"/>
</dbReference>
<evidence type="ECO:0000259" key="6">
    <source>
        <dbReference type="PROSITE" id="PS50089"/>
    </source>
</evidence>
<evidence type="ECO:0000256" key="1">
    <source>
        <dbReference type="ARBA" id="ARBA00022723"/>
    </source>
</evidence>
<dbReference type="eggNOG" id="KOG2177">
    <property type="taxonomic scope" value="Eukaryota"/>
</dbReference>
<feature type="coiled-coil region" evidence="5">
    <location>
        <begin position="180"/>
        <end position="286"/>
    </location>
</feature>
<dbReference type="SMART" id="SM00184">
    <property type="entry name" value="RING"/>
    <property type="match status" value="1"/>
</dbReference>
<dbReference type="PANTHER" id="PTHR25462">
    <property type="entry name" value="BONUS, ISOFORM C-RELATED"/>
    <property type="match status" value="1"/>
</dbReference>
<dbReference type="InterPro" id="IPR013083">
    <property type="entry name" value="Znf_RING/FYVE/PHD"/>
</dbReference>
<gene>
    <name evidence="7" type="ORF">BRAFLDRAFT_120965</name>
</gene>
<dbReference type="InterPro" id="IPR027370">
    <property type="entry name" value="Znf-RING_euk"/>
</dbReference>
<evidence type="ECO:0000256" key="4">
    <source>
        <dbReference type="PROSITE-ProRule" id="PRU00175"/>
    </source>
</evidence>
<sequence>MANIGGHIILGCHGQGGGFIRGGCRGGMGMLAFGWGPQGTGGGWNMGRLQAEILEEGLWCEICHETFRRPKSLPCGHTFCEECLTELAGSLRDLCCPLCRRDVSLPVDGVAGLPTDYRLAKMSEKFSEVTADQGQCVTQRCDYHPYEHLKYFCKTKACGVPICGQCIEDSHGGHSIVVVKQAVEKRMKKVNSLLKETKGQIDKHRERLLEIQQLKDKIKDAKRQSKETILESYAERVRLLVEDKDKLLSDVKQSYQDVLKDLNAEKTAVQQQMTRLEEVVKDVEQTKTKDAIKFLRRDFEPNGLRDKLKETKVDLPFPPLEYRTTLSFSPHKIKKEQLVNGELVSDVFTSGRQTLATRLSDTVRQRFRGVRDTWDRAPWRSISVPNLKQ</sequence>
<dbReference type="InterPro" id="IPR017907">
    <property type="entry name" value="Znf_RING_CS"/>
</dbReference>